<proteinExistence type="predicted"/>
<keyword evidence="1" id="KW-0812">Transmembrane</keyword>
<name>A0A6N8IH62_9ACTN</name>
<gene>
    <name evidence="2" type="ORF">GO738_07830</name>
</gene>
<comment type="caution">
    <text evidence="2">The sequence shown here is derived from an EMBL/GenBank/DDBJ whole genome shotgun (WGS) entry which is preliminary data.</text>
</comment>
<keyword evidence="3" id="KW-1185">Reference proteome</keyword>
<dbReference type="AlphaFoldDB" id="A0A6N8IH62"/>
<reference evidence="2 3" key="1">
    <citation type="submission" date="2019-11" db="EMBL/GenBank/DDBJ databases">
        <title>Whole genome shotgun sequencing (WGS) data from Adlercreutzia equolifaciens ResAG-91, Eggerthella lenta MRI-F36, MRI-F37, MRI-F40, ResAG-49, ResAG-88, ResAG-121, ResAG-145, and Gordonibacter sp. ResAG-5, ResAG-26, ResAG-43, ResAG-50, ResAG-59.</title>
        <authorList>
            <person name="Stoll D.A."/>
            <person name="Danylec N."/>
            <person name="Franz C.M.A.P."/>
            <person name="Huch M."/>
        </authorList>
    </citation>
    <scope>NUCLEOTIDE SEQUENCE [LARGE SCALE GENOMIC DNA]</scope>
    <source>
        <strain evidence="2 3">ResAG-59</strain>
    </source>
</reference>
<keyword evidence="1" id="KW-0472">Membrane</keyword>
<dbReference type="EMBL" id="WPOC01000010">
    <property type="protein sequence ID" value="MVN15251.1"/>
    <property type="molecule type" value="Genomic_DNA"/>
</dbReference>
<dbReference type="Proteomes" id="UP000468327">
    <property type="component" value="Unassembled WGS sequence"/>
</dbReference>
<sequence length="67" mass="7170">MTVETADYASATAATILGDLCDVTNEMDEAKVTAGSRYLFIISRMASSTALLVLIMSLQICLFSSML</sequence>
<evidence type="ECO:0000256" key="1">
    <source>
        <dbReference type="SAM" id="Phobius"/>
    </source>
</evidence>
<dbReference type="RefSeq" id="WP_157004975.1">
    <property type="nucleotide sequence ID" value="NZ_DBEZYS010000154.1"/>
</dbReference>
<keyword evidence="1" id="KW-1133">Transmembrane helix</keyword>
<evidence type="ECO:0000313" key="2">
    <source>
        <dbReference type="EMBL" id="MVN15251.1"/>
    </source>
</evidence>
<accession>A0A6N8IH62</accession>
<organism evidence="2 3">
    <name type="scientific">Gordonibacter urolithinfaciens</name>
    <dbReference type="NCBI Taxonomy" id="1335613"/>
    <lineage>
        <taxon>Bacteria</taxon>
        <taxon>Bacillati</taxon>
        <taxon>Actinomycetota</taxon>
        <taxon>Coriobacteriia</taxon>
        <taxon>Eggerthellales</taxon>
        <taxon>Eggerthellaceae</taxon>
        <taxon>Gordonibacter</taxon>
    </lineage>
</organism>
<protein>
    <submittedName>
        <fullName evidence="2">Uncharacterized protein</fullName>
    </submittedName>
</protein>
<evidence type="ECO:0000313" key="3">
    <source>
        <dbReference type="Proteomes" id="UP000468327"/>
    </source>
</evidence>
<feature type="transmembrane region" description="Helical" evidence="1">
    <location>
        <begin position="38"/>
        <end position="63"/>
    </location>
</feature>